<evidence type="ECO:0000259" key="3">
    <source>
        <dbReference type="PROSITE" id="PS51186"/>
    </source>
</evidence>
<keyword evidence="2" id="KW-0012">Acyltransferase</keyword>
<dbReference type="PROSITE" id="PS51186">
    <property type="entry name" value="GNAT"/>
    <property type="match status" value="1"/>
</dbReference>
<gene>
    <name evidence="4" type="ORF">ACFOSS_01290</name>
</gene>
<dbReference type="InterPro" id="IPR000182">
    <property type="entry name" value="GNAT_dom"/>
</dbReference>
<evidence type="ECO:0000313" key="4">
    <source>
        <dbReference type="EMBL" id="MFC3912095.1"/>
    </source>
</evidence>
<dbReference type="RefSeq" id="WP_377150097.1">
    <property type="nucleotide sequence ID" value="NZ_JBHSAF010000001.1"/>
</dbReference>
<dbReference type="SUPFAM" id="SSF55729">
    <property type="entry name" value="Acyl-CoA N-acyltransferases (Nat)"/>
    <property type="match status" value="1"/>
</dbReference>
<protein>
    <submittedName>
        <fullName evidence="4">GNAT family N-acetyltransferase</fullName>
    </submittedName>
</protein>
<keyword evidence="5" id="KW-1185">Reference proteome</keyword>
<dbReference type="PANTHER" id="PTHR43877">
    <property type="entry name" value="AMINOALKYLPHOSPHONATE N-ACETYLTRANSFERASE-RELATED-RELATED"/>
    <property type="match status" value="1"/>
</dbReference>
<organism evidence="4 5">
    <name type="scientific">Pseudaeromonas sharmana</name>
    <dbReference type="NCBI Taxonomy" id="328412"/>
    <lineage>
        <taxon>Bacteria</taxon>
        <taxon>Pseudomonadati</taxon>
        <taxon>Pseudomonadota</taxon>
        <taxon>Gammaproteobacteria</taxon>
        <taxon>Aeromonadales</taxon>
        <taxon>Aeromonadaceae</taxon>
        <taxon>Pseudaeromonas</taxon>
    </lineage>
</organism>
<sequence>MHNPLPADVRLRPITDDDHAFMARLYALNRQAEMAHFPFNEQQKSLFLHSQFEAQSRHYFAHYPTERFALIEQQGAPIGRLLVAELPAQLRLVDIALLPSHQRLGIGSALIRQLQAEATAKGIPIQLHVDPASPARTLYERLGFMAGTGDALHLAMTWKS</sequence>
<dbReference type="Gene3D" id="3.40.630.30">
    <property type="match status" value="1"/>
</dbReference>
<feature type="domain" description="N-acetyltransferase" evidence="3">
    <location>
        <begin position="9"/>
        <end position="160"/>
    </location>
</feature>
<dbReference type="Pfam" id="PF00583">
    <property type="entry name" value="Acetyltransf_1"/>
    <property type="match status" value="1"/>
</dbReference>
<evidence type="ECO:0000313" key="5">
    <source>
        <dbReference type="Proteomes" id="UP001595692"/>
    </source>
</evidence>
<dbReference type="InterPro" id="IPR016181">
    <property type="entry name" value="Acyl_CoA_acyltransferase"/>
</dbReference>
<accession>A0ABV8CJE3</accession>
<dbReference type="CDD" id="cd04301">
    <property type="entry name" value="NAT_SF"/>
    <property type="match status" value="1"/>
</dbReference>
<comment type="caution">
    <text evidence="4">The sequence shown here is derived from an EMBL/GenBank/DDBJ whole genome shotgun (WGS) entry which is preliminary data.</text>
</comment>
<evidence type="ECO:0000256" key="1">
    <source>
        <dbReference type="ARBA" id="ARBA00022679"/>
    </source>
</evidence>
<dbReference type="PANTHER" id="PTHR43877:SF2">
    <property type="entry name" value="AMINOALKYLPHOSPHONATE N-ACETYLTRANSFERASE-RELATED"/>
    <property type="match status" value="1"/>
</dbReference>
<dbReference type="Proteomes" id="UP001595692">
    <property type="component" value="Unassembled WGS sequence"/>
</dbReference>
<dbReference type="InterPro" id="IPR050832">
    <property type="entry name" value="Bact_Acetyltransf"/>
</dbReference>
<name>A0ABV8CJE3_9GAMM</name>
<reference evidence="5" key="1">
    <citation type="journal article" date="2019" name="Int. J. Syst. Evol. Microbiol.">
        <title>The Global Catalogue of Microorganisms (GCM) 10K type strain sequencing project: providing services to taxonomists for standard genome sequencing and annotation.</title>
        <authorList>
            <consortium name="The Broad Institute Genomics Platform"/>
            <consortium name="The Broad Institute Genome Sequencing Center for Infectious Disease"/>
            <person name="Wu L."/>
            <person name="Ma J."/>
        </authorList>
    </citation>
    <scope>NUCLEOTIDE SEQUENCE [LARGE SCALE GENOMIC DNA]</scope>
    <source>
        <strain evidence="5">CCUG 54939</strain>
    </source>
</reference>
<keyword evidence="1" id="KW-0808">Transferase</keyword>
<evidence type="ECO:0000256" key="2">
    <source>
        <dbReference type="ARBA" id="ARBA00023315"/>
    </source>
</evidence>
<proteinExistence type="predicted"/>
<dbReference type="EMBL" id="JBHSAF010000001">
    <property type="protein sequence ID" value="MFC3912095.1"/>
    <property type="molecule type" value="Genomic_DNA"/>
</dbReference>